<dbReference type="PANTHER" id="PTHR30136:SF39">
    <property type="entry name" value="TRANSCRIPTIONAL REGULATORY PROTEIN"/>
    <property type="match status" value="1"/>
</dbReference>
<dbReference type="Pfam" id="PF09339">
    <property type="entry name" value="HTH_IclR"/>
    <property type="match status" value="1"/>
</dbReference>
<evidence type="ECO:0000313" key="6">
    <source>
        <dbReference type="EMBL" id="MFI2474364.1"/>
    </source>
</evidence>
<keyword evidence="3" id="KW-0804">Transcription</keyword>
<proteinExistence type="predicted"/>
<feature type="domain" description="IclR-ED" evidence="5">
    <location>
        <begin position="53"/>
        <end position="241"/>
    </location>
</feature>
<feature type="domain" description="HTH iclR-type" evidence="4">
    <location>
        <begin position="1"/>
        <end position="52"/>
    </location>
</feature>
<evidence type="ECO:0000256" key="3">
    <source>
        <dbReference type="ARBA" id="ARBA00023163"/>
    </source>
</evidence>
<name>A0ABW7WZU1_9NOCA</name>
<evidence type="ECO:0000259" key="4">
    <source>
        <dbReference type="PROSITE" id="PS51077"/>
    </source>
</evidence>
<evidence type="ECO:0000259" key="5">
    <source>
        <dbReference type="PROSITE" id="PS51078"/>
    </source>
</evidence>
<dbReference type="InterPro" id="IPR050707">
    <property type="entry name" value="HTH_MetabolicPath_Reg"/>
</dbReference>
<dbReference type="PROSITE" id="PS51077">
    <property type="entry name" value="HTH_ICLR"/>
    <property type="match status" value="1"/>
</dbReference>
<organism evidence="6 7">
    <name type="scientific">Nocardia xishanensis</name>
    <dbReference type="NCBI Taxonomy" id="238964"/>
    <lineage>
        <taxon>Bacteria</taxon>
        <taxon>Bacillati</taxon>
        <taxon>Actinomycetota</taxon>
        <taxon>Actinomycetes</taxon>
        <taxon>Mycobacteriales</taxon>
        <taxon>Nocardiaceae</taxon>
        <taxon>Nocardia</taxon>
    </lineage>
</organism>
<keyword evidence="1" id="KW-0805">Transcription regulation</keyword>
<dbReference type="SUPFAM" id="SSF55781">
    <property type="entry name" value="GAF domain-like"/>
    <property type="match status" value="1"/>
</dbReference>
<dbReference type="Gene3D" id="1.10.10.10">
    <property type="entry name" value="Winged helix-like DNA-binding domain superfamily/Winged helix DNA-binding domain"/>
    <property type="match status" value="1"/>
</dbReference>
<dbReference type="InterPro" id="IPR029016">
    <property type="entry name" value="GAF-like_dom_sf"/>
</dbReference>
<dbReference type="InterPro" id="IPR036390">
    <property type="entry name" value="WH_DNA-bd_sf"/>
</dbReference>
<gene>
    <name evidence="6" type="ORF">ACH49W_13400</name>
</gene>
<dbReference type="InterPro" id="IPR014757">
    <property type="entry name" value="Tscrpt_reg_IclR_C"/>
</dbReference>
<protein>
    <submittedName>
        <fullName evidence="6">IclR family transcriptional regulator</fullName>
    </submittedName>
</protein>
<dbReference type="PROSITE" id="PS51078">
    <property type="entry name" value="ICLR_ED"/>
    <property type="match status" value="1"/>
</dbReference>
<dbReference type="Pfam" id="PF01614">
    <property type="entry name" value="IclR_C"/>
    <property type="match status" value="1"/>
</dbReference>
<dbReference type="RefSeq" id="WP_357405143.1">
    <property type="nucleotide sequence ID" value="NZ_JBEYCD010000006.1"/>
</dbReference>
<evidence type="ECO:0000256" key="1">
    <source>
        <dbReference type="ARBA" id="ARBA00023015"/>
    </source>
</evidence>
<evidence type="ECO:0000256" key="2">
    <source>
        <dbReference type="ARBA" id="ARBA00023125"/>
    </source>
</evidence>
<reference evidence="6 7" key="1">
    <citation type="submission" date="2024-10" db="EMBL/GenBank/DDBJ databases">
        <title>The Natural Products Discovery Center: Release of the First 8490 Sequenced Strains for Exploring Actinobacteria Biosynthetic Diversity.</title>
        <authorList>
            <person name="Kalkreuter E."/>
            <person name="Kautsar S.A."/>
            <person name="Yang D."/>
            <person name="Bader C.D."/>
            <person name="Teijaro C.N."/>
            <person name="Fluegel L."/>
            <person name="Davis C.M."/>
            <person name="Simpson J.R."/>
            <person name="Lauterbach L."/>
            <person name="Steele A.D."/>
            <person name="Gui C."/>
            <person name="Meng S."/>
            <person name="Li G."/>
            <person name="Viehrig K."/>
            <person name="Ye F."/>
            <person name="Su P."/>
            <person name="Kiefer A.F."/>
            <person name="Nichols A."/>
            <person name="Cepeda A.J."/>
            <person name="Yan W."/>
            <person name="Fan B."/>
            <person name="Jiang Y."/>
            <person name="Adhikari A."/>
            <person name="Zheng C.-J."/>
            <person name="Schuster L."/>
            <person name="Cowan T.M."/>
            <person name="Smanski M.J."/>
            <person name="Chevrette M.G."/>
            <person name="De Carvalho L.P.S."/>
            <person name="Shen B."/>
        </authorList>
    </citation>
    <scope>NUCLEOTIDE SEQUENCE [LARGE SCALE GENOMIC DNA]</scope>
    <source>
        <strain evidence="6 7">NPDC019275</strain>
    </source>
</reference>
<dbReference type="InterPro" id="IPR036388">
    <property type="entry name" value="WH-like_DNA-bd_sf"/>
</dbReference>
<dbReference type="InterPro" id="IPR005471">
    <property type="entry name" value="Tscrpt_reg_IclR_N"/>
</dbReference>
<comment type="caution">
    <text evidence="6">The sequence shown here is derived from an EMBL/GenBank/DDBJ whole genome shotgun (WGS) entry which is preliminary data.</text>
</comment>
<accession>A0ABW7WZU1</accession>
<dbReference type="EMBL" id="JBIRYO010000007">
    <property type="protein sequence ID" value="MFI2474364.1"/>
    <property type="molecule type" value="Genomic_DNA"/>
</dbReference>
<dbReference type="Gene3D" id="3.30.450.40">
    <property type="match status" value="1"/>
</dbReference>
<keyword evidence="7" id="KW-1185">Reference proteome</keyword>
<dbReference type="SUPFAM" id="SSF46785">
    <property type="entry name" value="Winged helix' DNA-binding domain"/>
    <property type="match status" value="1"/>
</dbReference>
<sequence>MEAVALHGSWGARLIDVTQATGLTRPTVHRLLRELIEIGYVEQCAKKYRLGPALYALGLSAPSPIGDYGGIERCAQRLADSSGDTVYVAIRQLGGLHYLIRAEGSYPIRARVVEVGETVPLGATYAGIALLAWHDPGEVEAQLRANEPRRERLGFDVSNFSARLASVRRQIADVRQHGWCFDTDTVLPGVTGMAAPVPSRTRQPYMAVTISAVDDRLPPERIRALREPLLAAAREMTSYIA</sequence>
<keyword evidence="2" id="KW-0238">DNA-binding</keyword>
<dbReference type="PANTHER" id="PTHR30136">
    <property type="entry name" value="HELIX-TURN-HELIX TRANSCRIPTIONAL REGULATOR, ICLR FAMILY"/>
    <property type="match status" value="1"/>
</dbReference>
<evidence type="ECO:0000313" key="7">
    <source>
        <dbReference type="Proteomes" id="UP001611415"/>
    </source>
</evidence>
<dbReference type="Proteomes" id="UP001611415">
    <property type="component" value="Unassembled WGS sequence"/>
</dbReference>